<dbReference type="GO" id="GO:0000963">
    <property type="term" value="P:mitochondrial RNA processing"/>
    <property type="evidence" value="ECO:0007669"/>
    <property type="project" value="TreeGrafter"/>
</dbReference>
<comment type="caution">
    <text evidence="10">The sequence shown here is derived from an EMBL/GenBank/DDBJ whole genome shotgun (WGS) entry which is preliminary data.</text>
</comment>
<dbReference type="InterPro" id="IPR013579">
    <property type="entry name" value="FAST_2"/>
</dbReference>
<dbReference type="GO" id="GO:0035770">
    <property type="term" value="C:ribonucleoprotein granule"/>
    <property type="evidence" value="ECO:0007669"/>
    <property type="project" value="TreeGrafter"/>
</dbReference>
<keyword evidence="11" id="KW-1185">Reference proteome</keyword>
<feature type="domain" description="FAST kinase leucine-rich" evidence="8">
    <location>
        <begin position="290"/>
        <end position="360"/>
    </location>
</feature>
<dbReference type="Pfam" id="PF06743">
    <property type="entry name" value="FAST_1"/>
    <property type="match status" value="1"/>
</dbReference>
<dbReference type="PANTHER" id="PTHR21228">
    <property type="entry name" value="FAST LEU-RICH DOMAIN-CONTAINING"/>
    <property type="match status" value="1"/>
</dbReference>
<comment type="subcellular location">
    <subcellularLocation>
        <location evidence="1">Mitochondrion matrix</location>
    </subcellularLocation>
</comment>
<dbReference type="InterPro" id="IPR010622">
    <property type="entry name" value="FAST_Leu-rich"/>
</dbReference>
<evidence type="ECO:0000256" key="7">
    <source>
        <dbReference type="SAM" id="MobiDB-lite"/>
    </source>
</evidence>
<evidence type="ECO:0000256" key="1">
    <source>
        <dbReference type="ARBA" id="ARBA00004305"/>
    </source>
</evidence>
<feature type="domain" description="FAST kinase-like protein subdomain 2" evidence="9">
    <location>
        <begin position="373"/>
        <end position="459"/>
    </location>
</feature>
<evidence type="ECO:0000256" key="2">
    <source>
        <dbReference type="ARBA" id="ARBA00022946"/>
    </source>
</evidence>
<proteinExistence type="inferred from homology"/>
<accession>A0A7K9A9M5</accession>
<feature type="non-terminal residue" evidence="10">
    <location>
        <position position="485"/>
    </location>
</feature>
<evidence type="ECO:0000256" key="3">
    <source>
        <dbReference type="ARBA" id="ARBA00038281"/>
    </source>
</evidence>
<comment type="similarity">
    <text evidence="3">Belongs to the FAST kinase family.</text>
</comment>
<reference evidence="10 11" key="1">
    <citation type="submission" date="2019-09" db="EMBL/GenBank/DDBJ databases">
        <title>Bird 10,000 Genomes (B10K) Project - Family phase.</title>
        <authorList>
            <person name="Zhang G."/>
        </authorList>
    </citation>
    <scope>NUCLEOTIDE SEQUENCE [LARGE SCALE GENOMIC DNA]</scope>
    <source>
        <strain evidence="10">B10K-DU-001-02</strain>
        <tissue evidence="10">Muscle</tissue>
    </source>
</reference>
<evidence type="ECO:0000313" key="10">
    <source>
        <dbReference type="EMBL" id="NXG24443.1"/>
    </source>
</evidence>
<dbReference type="GO" id="GO:0044528">
    <property type="term" value="P:regulation of mitochondrial mRNA stability"/>
    <property type="evidence" value="ECO:0007669"/>
    <property type="project" value="InterPro"/>
</dbReference>
<evidence type="ECO:0000256" key="6">
    <source>
        <dbReference type="ARBA" id="ARBA00043220"/>
    </source>
</evidence>
<evidence type="ECO:0000313" key="11">
    <source>
        <dbReference type="Proteomes" id="UP000591535"/>
    </source>
</evidence>
<dbReference type="Pfam" id="PF08368">
    <property type="entry name" value="FAST_2"/>
    <property type="match status" value="1"/>
</dbReference>
<feature type="non-terminal residue" evidence="10">
    <location>
        <position position="1"/>
    </location>
</feature>
<evidence type="ECO:0000259" key="9">
    <source>
        <dbReference type="Pfam" id="PF08368"/>
    </source>
</evidence>
<keyword evidence="2" id="KW-0809">Transit peptide</keyword>
<dbReference type="Proteomes" id="UP000591535">
    <property type="component" value="Unassembled WGS sequence"/>
</dbReference>
<feature type="region of interest" description="Disordered" evidence="7">
    <location>
        <begin position="462"/>
        <end position="485"/>
    </location>
</feature>
<dbReference type="GO" id="GO:0005759">
    <property type="term" value="C:mitochondrial matrix"/>
    <property type="evidence" value="ECO:0007669"/>
    <property type="project" value="UniProtKB-SubCell"/>
</dbReference>
<dbReference type="InterPro" id="IPR050870">
    <property type="entry name" value="FAST_kinase"/>
</dbReference>
<evidence type="ECO:0000256" key="4">
    <source>
        <dbReference type="ARBA" id="ARBA00040471"/>
    </source>
</evidence>
<protein>
    <recommendedName>
        <fullName evidence="4">FAST kinase domain-containing protein 4</fullName>
    </recommendedName>
    <alternativeName>
        <fullName evidence="6">Protein TBRG4</fullName>
    </alternativeName>
    <alternativeName>
        <fullName evidence="5">Transforming growth factor beta regulator 4</fullName>
    </alternativeName>
</protein>
<sequence>LIQGATDPQELLRVCGGRGLSSNLAGMAIARLARLTTEQRLDPQGLHGDPRLLQLLDTLDGQISQVWNTTLVQVLRALPVLGVPRAGHQVRSVEQEVLWRLRRLPLRQLVHLAEHLAGHRDSPLLPEVLRKLELRWTELEGTRTVVTLMAKVGHLAPTLMERLEDKALELAEQLDVEEIRRMALALALQQRRCVPLLRALSYHLLQKPPELGLPVLTDLLFAYSKLNFQQPQVLHRLALELQPHLGAMTPAQVSRCARSFAALRWLSRPLAEGIAQYCLDNARDMSVTHLCGILVSFARLNFQPSSSEEFFSMLHEQLQGQGQPLEPPVLTDVVWSLCVLQQARPPYLRQVLCPEFHTCLRGDPSPRAQSSWLKLVHINATARLEVPEYQGPFLPAEALGRDGDKDKDKEKATPLQRGLWEALPGALGGRDLGRYNVHTVFGWDIDAEVVLDSDNKPLPVRDFTAPHLSHSEGTKPLPPGARRWA</sequence>
<gene>
    <name evidence="10" type="primary">Tbrg4</name>
    <name evidence="10" type="ORF">GRAVAR_R05728</name>
</gene>
<evidence type="ECO:0000259" key="8">
    <source>
        <dbReference type="Pfam" id="PF06743"/>
    </source>
</evidence>
<evidence type="ECO:0000256" key="5">
    <source>
        <dbReference type="ARBA" id="ARBA00042265"/>
    </source>
</evidence>
<dbReference type="PANTHER" id="PTHR21228:SF59">
    <property type="entry name" value="FAST KINASE DOMAIN-CONTAINING PROTEIN 4"/>
    <property type="match status" value="1"/>
</dbReference>
<name>A0A7K9A9M5_9PASS</name>
<dbReference type="CDD" id="cd23739">
    <property type="entry name" value="TBRG4-like_N"/>
    <property type="match status" value="1"/>
</dbReference>
<dbReference type="AlphaFoldDB" id="A0A7K9A9M5"/>
<organism evidence="10 11">
    <name type="scientific">Grallaria varia</name>
    <name type="common">variegated antpitta</name>
    <dbReference type="NCBI Taxonomy" id="117165"/>
    <lineage>
        <taxon>Eukaryota</taxon>
        <taxon>Metazoa</taxon>
        <taxon>Chordata</taxon>
        <taxon>Craniata</taxon>
        <taxon>Vertebrata</taxon>
        <taxon>Euteleostomi</taxon>
        <taxon>Archelosauria</taxon>
        <taxon>Archosauria</taxon>
        <taxon>Dinosauria</taxon>
        <taxon>Saurischia</taxon>
        <taxon>Theropoda</taxon>
        <taxon>Coelurosauria</taxon>
        <taxon>Aves</taxon>
        <taxon>Neognathae</taxon>
        <taxon>Neoaves</taxon>
        <taxon>Telluraves</taxon>
        <taxon>Australaves</taxon>
        <taxon>Passeriformes</taxon>
        <taxon>Formicariidae</taxon>
        <taxon>Grallaria</taxon>
    </lineage>
</organism>
<dbReference type="GO" id="GO:0003723">
    <property type="term" value="F:RNA binding"/>
    <property type="evidence" value="ECO:0007669"/>
    <property type="project" value="TreeGrafter"/>
</dbReference>
<dbReference type="EMBL" id="VWZG01011508">
    <property type="protein sequence ID" value="NXG24443.1"/>
    <property type="molecule type" value="Genomic_DNA"/>
</dbReference>